<dbReference type="SUPFAM" id="SSF57850">
    <property type="entry name" value="RING/U-box"/>
    <property type="match status" value="1"/>
</dbReference>
<comment type="caution">
    <text evidence="10">The sequence shown here is derived from an EMBL/GenBank/DDBJ whole genome shotgun (WGS) entry which is preliminary data.</text>
</comment>
<sequence>MDTDSRLPPGVYDYSVMAGPNRNNHNPPTLRSLNDLYAVTQVLNQYPLQDHDSFGDAELFHDLLMNDEAMDFSEFDFLIEGQSIMVRSEEEEWRLWNFLDQGGSWADFPSINRPSEDIITERLKTRSVVEDDREDKICVVCQDCFFHEEDKIATLDCGHEYHVGCIKNWLTRKNRCPLCNAAGVSVD</sequence>
<evidence type="ECO:0000256" key="7">
    <source>
        <dbReference type="ARBA" id="ARBA00022833"/>
    </source>
</evidence>
<dbReference type="InterPro" id="IPR013083">
    <property type="entry name" value="Znf_RING/FYVE/PHD"/>
</dbReference>
<keyword evidence="6" id="KW-0833">Ubl conjugation pathway</keyword>
<dbReference type="InterPro" id="IPR001841">
    <property type="entry name" value="Znf_RING"/>
</dbReference>
<keyword evidence="11" id="KW-1185">Reference proteome</keyword>
<reference evidence="11" key="1">
    <citation type="journal article" date="2018" name="Gigascience">
        <title>Genome assembly of the Pink Ipe (Handroanthus impetiginosus, Bignoniaceae), a highly valued, ecologically keystone Neotropical timber forest tree.</title>
        <authorList>
            <person name="Silva-Junior O.B."/>
            <person name="Grattapaglia D."/>
            <person name="Novaes E."/>
            <person name="Collevatti R.G."/>
        </authorList>
    </citation>
    <scope>NUCLEOTIDE SEQUENCE [LARGE SCALE GENOMIC DNA]</scope>
    <source>
        <strain evidence="11">cv. UFG-1</strain>
    </source>
</reference>
<proteinExistence type="predicted"/>
<dbReference type="PANTHER" id="PTHR22937">
    <property type="entry name" value="E3 UBIQUITIN-PROTEIN LIGASE RNF165"/>
    <property type="match status" value="1"/>
</dbReference>
<evidence type="ECO:0000256" key="2">
    <source>
        <dbReference type="ARBA" id="ARBA00012483"/>
    </source>
</evidence>
<feature type="domain" description="RING-type" evidence="9">
    <location>
        <begin position="138"/>
        <end position="180"/>
    </location>
</feature>
<dbReference type="PANTHER" id="PTHR22937:SF163">
    <property type="entry name" value="RING-TYPE E3 UBIQUITIN TRANSFERASE"/>
    <property type="match status" value="1"/>
</dbReference>
<name>A0A2G9GUL6_9LAMI</name>
<gene>
    <name evidence="10" type="ORF">CDL12_18437</name>
</gene>
<dbReference type="OrthoDB" id="912690at2759"/>
<evidence type="ECO:0000313" key="11">
    <source>
        <dbReference type="Proteomes" id="UP000231279"/>
    </source>
</evidence>
<dbReference type="GO" id="GO:0008270">
    <property type="term" value="F:zinc ion binding"/>
    <property type="evidence" value="ECO:0007669"/>
    <property type="project" value="UniProtKB-KW"/>
</dbReference>
<evidence type="ECO:0000313" key="10">
    <source>
        <dbReference type="EMBL" id="PIN08981.1"/>
    </source>
</evidence>
<evidence type="ECO:0000256" key="6">
    <source>
        <dbReference type="ARBA" id="ARBA00022786"/>
    </source>
</evidence>
<evidence type="ECO:0000259" key="9">
    <source>
        <dbReference type="PROSITE" id="PS50089"/>
    </source>
</evidence>
<evidence type="ECO:0000256" key="8">
    <source>
        <dbReference type="PROSITE-ProRule" id="PRU00175"/>
    </source>
</evidence>
<protein>
    <recommendedName>
        <fullName evidence="2">RING-type E3 ubiquitin transferase</fullName>
        <ecNumber evidence="2">2.3.2.27</ecNumber>
    </recommendedName>
</protein>
<dbReference type="STRING" id="429701.A0A2G9GUL6"/>
<evidence type="ECO:0000256" key="4">
    <source>
        <dbReference type="ARBA" id="ARBA00022723"/>
    </source>
</evidence>
<dbReference type="InterPro" id="IPR045191">
    <property type="entry name" value="MBR1/2-like"/>
</dbReference>
<keyword evidence="5 8" id="KW-0863">Zinc-finger</keyword>
<evidence type="ECO:0000256" key="5">
    <source>
        <dbReference type="ARBA" id="ARBA00022771"/>
    </source>
</evidence>
<accession>A0A2G9GUL6</accession>
<dbReference type="Proteomes" id="UP000231279">
    <property type="component" value="Unassembled WGS sequence"/>
</dbReference>
<dbReference type="PROSITE" id="PS50089">
    <property type="entry name" value="ZF_RING_2"/>
    <property type="match status" value="1"/>
</dbReference>
<evidence type="ECO:0000256" key="1">
    <source>
        <dbReference type="ARBA" id="ARBA00000900"/>
    </source>
</evidence>
<dbReference type="EC" id="2.3.2.27" evidence="2"/>
<keyword evidence="3" id="KW-0808">Transferase</keyword>
<evidence type="ECO:0000256" key="3">
    <source>
        <dbReference type="ARBA" id="ARBA00022679"/>
    </source>
</evidence>
<keyword evidence="7" id="KW-0862">Zinc</keyword>
<keyword evidence="4" id="KW-0479">Metal-binding</keyword>
<dbReference type="Gene3D" id="3.30.40.10">
    <property type="entry name" value="Zinc/RING finger domain, C3HC4 (zinc finger)"/>
    <property type="match status" value="1"/>
</dbReference>
<comment type="catalytic activity">
    <reaction evidence="1">
        <text>S-ubiquitinyl-[E2 ubiquitin-conjugating enzyme]-L-cysteine + [acceptor protein]-L-lysine = [E2 ubiquitin-conjugating enzyme]-L-cysteine + N(6)-ubiquitinyl-[acceptor protein]-L-lysine.</text>
        <dbReference type="EC" id="2.3.2.27"/>
    </reaction>
</comment>
<dbReference type="EMBL" id="NKXS01003649">
    <property type="protein sequence ID" value="PIN08981.1"/>
    <property type="molecule type" value="Genomic_DNA"/>
</dbReference>
<dbReference type="GO" id="GO:0061630">
    <property type="term" value="F:ubiquitin protein ligase activity"/>
    <property type="evidence" value="ECO:0007669"/>
    <property type="project" value="UniProtKB-EC"/>
</dbReference>
<dbReference type="SMART" id="SM00184">
    <property type="entry name" value="RING"/>
    <property type="match status" value="1"/>
</dbReference>
<organism evidence="10 11">
    <name type="scientific">Handroanthus impetiginosus</name>
    <dbReference type="NCBI Taxonomy" id="429701"/>
    <lineage>
        <taxon>Eukaryota</taxon>
        <taxon>Viridiplantae</taxon>
        <taxon>Streptophyta</taxon>
        <taxon>Embryophyta</taxon>
        <taxon>Tracheophyta</taxon>
        <taxon>Spermatophyta</taxon>
        <taxon>Magnoliopsida</taxon>
        <taxon>eudicotyledons</taxon>
        <taxon>Gunneridae</taxon>
        <taxon>Pentapetalae</taxon>
        <taxon>asterids</taxon>
        <taxon>lamiids</taxon>
        <taxon>Lamiales</taxon>
        <taxon>Bignoniaceae</taxon>
        <taxon>Crescentiina</taxon>
        <taxon>Tabebuia alliance</taxon>
        <taxon>Handroanthus</taxon>
    </lineage>
</organism>
<dbReference type="AlphaFoldDB" id="A0A2G9GUL6"/>
<dbReference type="Pfam" id="PF13639">
    <property type="entry name" value="zf-RING_2"/>
    <property type="match status" value="1"/>
</dbReference>